<dbReference type="GO" id="GO:0140359">
    <property type="term" value="F:ABC-type transporter activity"/>
    <property type="evidence" value="ECO:0007669"/>
    <property type="project" value="InterPro"/>
</dbReference>
<sequence>MLDNLKKLILFIKKRLDGKDKRNIAILIFIALLTNILIVLIPLIQKHIIDDILQKQMYKSSIFIFLVLSILLSGITFMEIFLLNSIRISLQKNITMNMLTSVSKKENKIIRTRGSGAFMSRVFGDSEQFSMLLETNYFFSIGVFIAAIVTIIITLSWTWSFFLIILVSYIVMAFGIKVCTQFFTQNFALARELVFKLNPEVLEFIENRRSIMSYGSISQYLKRLEDIIDERDGYIKKASIYDTLGNTIIENVKNIAITVFFIVSMIEILNSKLDVSSFITMTSYFNIVFLPISSIKQIYGALNKFQMLYSRSSDIFDVPVKVHLPNKNELIIKDISFSYDNTIILKNIDIKLDKVYGIVGISGEGKTTLLKLLTGELTPTKGEIIYGNTNISNIPMNMIYSCFRYYSQDAEIFDDDLLFNITLGKKGISKNEYYKEIDVYKNLIKESLTWLISEENPNLDKNENVKKIIKEIYNLTDEECKNKNILNKIRNSLNFNNLAEIADFISQIYVSRKYYIEEKYRLILSDLKLDYLSGRNFGQRGKYLSGGEKNKVALARFLLPEIDVPIIIDEPFTNLDLISEQENLQVLNKYISGSKGIIVSHKLDVIKLLSDEIIVINNSEIESRGLHDELLNSSMLYAELYEKFLEKKFALNA</sequence>
<evidence type="ECO:0008006" key="12">
    <source>
        <dbReference type="Google" id="ProtNLM"/>
    </source>
</evidence>
<keyword evidence="2 7" id="KW-0812">Transmembrane</keyword>
<dbReference type="PROSITE" id="PS50893">
    <property type="entry name" value="ABC_TRANSPORTER_2"/>
    <property type="match status" value="1"/>
</dbReference>
<keyword evidence="4" id="KW-0067">ATP-binding</keyword>
<proteinExistence type="predicted"/>
<evidence type="ECO:0000256" key="5">
    <source>
        <dbReference type="ARBA" id="ARBA00022989"/>
    </source>
</evidence>
<dbReference type="Gene3D" id="1.20.1560.10">
    <property type="entry name" value="ABC transporter type 1, transmembrane domain"/>
    <property type="match status" value="1"/>
</dbReference>
<dbReference type="Gene3D" id="3.40.50.300">
    <property type="entry name" value="P-loop containing nucleotide triphosphate hydrolases"/>
    <property type="match status" value="1"/>
</dbReference>
<feature type="transmembrane region" description="Helical" evidence="7">
    <location>
        <begin position="24"/>
        <end position="43"/>
    </location>
</feature>
<dbReference type="InterPro" id="IPR003593">
    <property type="entry name" value="AAA+_ATPase"/>
</dbReference>
<dbReference type="InterPro" id="IPR039421">
    <property type="entry name" value="Type_1_exporter"/>
</dbReference>
<dbReference type="GO" id="GO:0016887">
    <property type="term" value="F:ATP hydrolysis activity"/>
    <property type="evidence" value="ECO:0007669"/>
    <property type="project" value="InterPro"/>
</dbReference>
<keyword evidence="6 7" id="KW-0472">Membrane</keyword>
<feature type="domain" description="ABC transporter" evidence="8">
    <location>
        <begin position="330"/>
        <end position="643"/>
    </location>
</feature>
<dbReference type="GO" id="GO:0005886">
    <property type="term" value="C:plasma membrane"/>
    <property type="evidence" value="ECO:0007669"/>
    <property type="project" value="UniProtKB-SubCell"/>
</dbReference>
<dbReference type="GO" id="GO:0034040">
    <property type="term" value="F:ATPase-coupled lipid transmembrane transporter activity"/>
    <property type="evidence" value="ECO:0007669"/>
    <property type="project" value="TreeGrafter"/>
</dbReference>
<evidence type="ECO:0000256" key="3">
    <source>
        <dbReference type="ARBA" id="ARBA00022741"/>
    </source>
</evidence>
<gene>
    <name evidence="10" type="ORF">Y919_11460</name>
</gene>
<dbReference type="Proteomes" id="UP000029622">
    <property type="component" value="Unassembled WGS sequence"/>
</dbReference>
<evidence type="ECO:0000256" key="2">
    <source>
        <dbReference type="ARBA" id="ARBA00022692"/>
    </source>
</evidence>
<dbReference type="PANTHER" id="PTHR24221">
    <property type="entry name" value="ATP-BINDING CASSETTE SUB-FAMILY B"/>
    <property type="match status" value="1"/>
</dbReference>
<dbReference type="InterPro" id="IPR017871">
    <property type="entry name" value="ABC_transporter-like_CS"/>
</dbReference>
<keyword evidence="5 7" id="KW-1133">Transmembrane helix</keyword>
<dbReference type="PROSITE" id="PS50929">
    <property type="entry name" value="ABC_TM1F"/>
    <property type="match status" value="1"/>
</dbReference>
<dbReference type="PANTHER" id="PTHR24221:SF654">
    <property type="entry name" value="ATP-BINDING CASSETTE SUB-FAMILY B MEMBER 6"/>
    <property type="match status" value="1"/>
</dbReference>
<dbReference type="SUPFAM" id="SSF90123">
    <property type="entry name" value="ABC transporter transmembrane region"/>
    <property type="match status" value="1"/>
</dbReference>
<dbReference type="RefSeq" id="WP_035164941.1">
    <property type="nucleotide sequence ID" value="NZ_AZTB01000087.1"/>
</dbReference>
<evidence type="ECO:0000256" key="7">
    <source>
        <dbReference type="SAM" id="Phobius"/>
    </source>
</evidence>
<organism evidence="10 11">
    <name type="scientific">Caloranaerobacter azorensis H53214</name>
    <dbReference type="NCBI Taxonomy" id="1156417"/>
    <lineage>
        <taxon>Bacteria</taxon>
        <taxon>Bacillati</taxon>
        <taxon>Bacillota</taxon>
        <taxon>Tissierellia</taxon>
        <taxon>Tissierellales</taxon>
        <taxon>Thermohalobacteraceae</taxon>
        <taxon>Caloranaerobacter</taxon>
    </lineage>
</organism>
<feature type="domain" description="ABC transmembrane type-1" evidence="9">
    <location>
        <begin position="25"/>
        <end position="304"/>
    </location>
</feature>
<dbReference type="PROSITE" id="PS00211">
    <property type="entry name" value="ABC_TRANSPORTER_1"/>
    <property type="match status" value="1"/>
</dbReference>
<comment type="subcellular location">
    <subcellularLocation>
        <location evidence="1">Cell membrane</location>
        <topology evidence="1">Multi-pass membrane protein</topology>
    </subcellularLocation>
</comment>
<accession>A0A096DJW1</accession>
<keyword evidence="3" id="KW-0547">Nucleotide-binding</keyword>
<evidence type="ECO:0000259" key="8">
    <source>
        <dbReference type="PROSITE" id="PS50893"/>
    </source>
</evidence>
<name>A0A096DJW1_9FIRM</name>
<feature type="transmembrane region" description="Helical" evidence="7">
    <location>
        <begin position="63"/>
        <end position="83"/>
    </location>
</feature>
<evidence type="ECO:0000256" key="1">
    <source>
        <dbReference type="ARBA" id="ARBA00004651"/>
    </source>
</evidence>
<reference evidence="10 11" key="1">
    <citation type="submission" date="2013-12" db="EMBL/GenBank/DDBJ databases">
        <title>Draft genome sequence of Caloranaerobacter sp. H53214.</title>
        <authorList>
            <person name="Jiang L.J."/>
            <person name="Shao Z.Z."/>
            <person name="Long M.N."/>
        </authorList>
    </citation>
    <scope>NUCLEOTIDE SEQUENCE [LARGE SCALE GENOMIC DNA]</scope>
    <source>
        <strain evidence="10 11">H53214</strain>
    </source>
</reference>
<evidence type="ECO:0000313" key="10">
    <source>
        <dbReference type="EMBL" id="KGG79531.1"/>
    </source>
</evidence>
<dbReference type="Pfam" id="PF00005">
    <property type="entry name" value="ABC_tran"/>
    <property type="match status" value="1"/>
</dbReference>
<dbReference type="InterPro" id="IPR036640">
    <property type="entry name" value="ABC1_TM_sf"/>
</dbReference>
<evidence type="ECO:0000256" key="6">
    <source>
        <dbReference type="ARBA" id="ARBA00023136"/>
    </source>
</evidence>
<evidence type="ECO:0000313" key="11">
    <source>
        <dbReference type="Proteomes" id="UP000029622"/>
    </source>
</evidence>
<feature type="transmembrane region" description="Helical" evidence="7">
    <location>
        <begin position="137"/>
        <end position="155"/>
    </location>
</feature>
<dbReference type="AlphaFoldDB" id="A0A096DJW1"/>
<evidence type="ECO:0000256" key="4">
    <source>
        <dbReference type="ARBA" id="ARBA00022840"/>
    </source>
</evidence>
<dbReference type="InterPro" id="IPR027417">
    <property type="entry name" value="P-loop_NTPase"/>
</dbReference>
<evidence type="ECO:0000259" key="9">
    <source>
        <dbReference type="PROSITE" id="PS50929"/>
    </source>
</evidence>
<dbReference type="SMART" id="SM00382">
    <property type="entry name" value="AAA"/>
    <property type="match status" value="1"/>
</dbReference>
<dbReference type="SUPFAM" id="SSF52540">
    <property type="entry name" value="P-loop containing nucleoside triphosphate hydrolases"/>
    <property type="match status" value="1"/>
</dbReference>
<dbReference type="STRING" id="1156417.Y919_11460"/>
<comment type="caution">
    <text evidence="10">The sequence shown here is derived from an EMBL/GenBank/DDBJ whole genome shotgun (WGS) entry which is preliminary data.</text>
</comment>
<dbReference type="EMBL" id="AZTB01000087">
    <property type="protein sequence ID" value="KGG79531.1"/>
    <property type="molecule type" value="Genomic_DNA"/>
</dbReference>
<protein>
    <recommendedName>
        <fullName evidence="12">ABC transporter ATP-binding protein</fullName>
    </recommendedName>
</protein>
<dbReference type="InterPro" id="IPR011527">
    <property type="entry name" value="ABC1_TM_dom"/>
</dbReference>
<dbReference type="InterPro" id="IPR003439">
    <property type="entry name" value="ABC_transporter-like_ATP-bd"/>
</dbReference>
<dbReference type="GO" id="GO:0005524">
    <property type="term" value="F:ATP binding"/>
    <property type="evidence" value="ECO:0007669"/>
    <property type="project" value="UniProtKB-KW"/>
</dbReference>
<dbReference type="Pfam" id="PF00664">
    <property type="entry name" value="ABC_membrane"/>
    <property type="match status" value="1"/>
</dbReference>